<keyword evidence="3" id="KW-0012">Acyltransferase</keyword>
<evidence type="ECO:0000256" key="3">
    <source>
        <dbReference type="ARBA" id="ARBA00023315"/>
    </source>
</evidence>
<dbReference type="Pfam" id="PF14602">
    <property type="entry name" value="Hexapep_2"/>
    <property type="match status" value="1"/>
</dbReference>
<reference evidence="4 5" key="1">
    <citation type="submission" date="2022-03" db="EMBL/GenBank/DDBJ databases">
        <title>Hymenobactersp. isolated from the air.</title>
        <authorList>
            <person name="Won M."/>
            <person name="Kwon S.-W."/>
        </authorList>
    </citation>
    <scope>NUCLEOTIDE SEQUENCE [LARGE SCALE GENOMIC DNA]</scope>
    <source>
        <strain evidence="4 5">KACC 21982</strain>
    </source>
</reference>
<proteinExistence type="predicted"/>
<organism evidence="4 5">
    <name type="scientific">Hymenobacter tibetensis</name>
    <dbReference type="NCBI Taxonomy" id="497967"/>
    <lineage>
        <taxon>Bacteria</taxon>
        <taxon>Pseudomonadati</taxon>
        <taxon>Bacteroidota</taxon>
        <taxon>Cytophagia</taxon>
        <taxon>Cytophagales</taxon>
        <taxon>Hymenobacteraceae</taxon>
        <taxon>Hymenobacter</taxon>
    </lineage>
</organism>
<dbReference type="CDD" id="cd04647">
    <property type="entry name" value="LbH_MAT_like"/>
    <property type="match status" value="1"/>
</dbReference>
<name>A0ABY4CVP3_9BACT</name>
<dbReference type="SUPFAM" id="SSF51161">
    <property type="entry name" value="Trimeric LpxA-like enzymes"/>
    <property type="match status" value="1"/>
</dbReference>
<dbReference type="PROSITE" id="PS00101">
    <property type="entry name" value="HEXAPEP_TRANSFERASES"/>
    <property type="match status" value="1"/>
</dbReference>
<dbReference type="Pfam" id="PF00132">
    <property type="entry name" value="Hexapep"/>
    <property type="match status" value="1"/>
</dbReference>
<evidence type="ECO:0000256" key="1">
    <source>
        <dbReference type="ARBA" id="ARBA00022679"/>
    </source>
</evidence>
<evidence type="ECO:0008006" key="6">
    <source>
        <dbReference type="Google" id="ProtNLM"/>
    </source>
</evidence>
<evidence type="ECO:0000313" key="5">
    <source>
        <dbReference type="Proteomes" id="UP000831113"/>
    </source>
</evidence>
<dbReference type="PANTHER" id="PTHR23416">
    <property type="entry name" value="SIALIC ACID SYNTHASE-RELATED"/>
    <property type="match status" value="1"/>
</dbReference>
<dbReference type="Gene3D" id="2.160.10.10">
    <property type="entry name" value="Hexapeptide repeat proteins"/>
    <property type="match status" value="2"/>
</dbReference>
<keyword evidence="1" id="KW-0808">Transferase</keyword>
<dbReference type="InterPro" id="IPR018357">
    <property type="entry name" value="Hexapep_transf_CS"/>
</dbReference>
<dbReference type="EMBL" id="CP094669">
    <property type="protein sequence ID" value="UOG74117.1"/>
    <property type="molecule type" value="Genomic_DNA"/>
</dbReference>
<dbReference type="InterPro" id="IPR001451">
    <property type="entry name" value="Hexapep"/>
</dbReference>
<sequence>MSYLLQHGFFVLNQRYYAQFSFFFRRLWLSFLGMKIGKGTYFHKVHTTWPNQVTIGENCAFEHNVYFKYDGVWNTKSCIQIGNNVFIGTGCEFNINTGITIGNDALIASGSRFIDHNHGTELSSLMRTQPSTDAAITIGNNVWIGVNAVVLKGVTIGDGAIVAAGAVVTKSIAPNEIWAGVPAKKIGDRK</sequence>
<accession>A0ABY4CVP3</accession>
<keyword evidence="2" id="KW-0677">Repeat</keyword>
<dbReference type="InterPro" id="IPR051159">
    <property type="entry name" value="Hexapeptide_acetyltransf"/>
</dbReference>
<keyword evidence="5" id="KW-1185">Reference proteome</keyword>
<gene>
    <name evidence="4" type="ORF">MTX78_18595</name>
</gene>
<dbReference type="RefSeq" id="WP_243797327.1">
    <property type="nucleotide sequence ID" value="NZ_CP094669.1"/>
</dbReference>
<protein>
    <recommendedName>
        <fullName evidence="6">Acyltransferase</fullName>
    </recommendedName>
</protein>
<evidence type="ECO:0000256" key="2">
    <source>
        <dbReference type="ARBA" id="ARBA00022737"/>
    </source>
</evidence>
<evidence type="ECO:0000313" key="4">
    <source>
        <dbReference type="EMBL" id="UOG74117.1"/>
    </source>
</evidence>
<dbReference type="Proteomes" id="UP000831113">
    <property type="component" value="Chromosome"/>
</dbReference>
<dbReference type="InterPro" id="IPR011004">
    <property type="entry name" value="Trimer_LpxA-like_sf"/>
</dbReference>